<evidence type="ECO:0008006" key="8">
    <source>
        <dbReference type="Google" id="ProtNLM"/>
    </source>
</evidence>
<evidence type="ECO:0000256" key="4">
    <source>
        <dbReference type="ARBA" id="ARBA00023136"/>
    </source>
</evidence>
<dbReference type="PANTHER" id="PTHR35814:SF1">
    <property type="entry name" value="GLUTATHIONE S-TRANSFERASE-RELATED"/>
    <property type="match status" value="1"/>
</dbReference>
<accession>K2PQ41</accession>
<dbReference type="OrthoDB" id="7619858at2"/>
<protein>
    <recommendedName>
        <fullName evidence="8">MAPEG family protein</fullName>
    </recommendedName>
</protein>
<keyword evidence="4 5" id="KW-0472">Membrane</keyword>
<dbReference type="AlphaFoldDB" id="K2PQ41"/>
<evidence type="ECO:0000256" key="5">
    <source>
        <dbReference type="SAM" id="Phobius"/>
    </source>
</evidence>
<evidence type="ECO:0000313" key="7">
    <source>
        <dbReference type="Proteomes" id="UP000007374"/>
    </source>
</evidence>
<gene>
    <name evidence="6" type="ORF">NA8A_07494</name>
</gene>
<dbReference type="RefSeq" id="WP_009756316.1">
    <property type="nucleotide sequence ID" value="NZ_AMSI01000004.1"/>
</dbReference>
<keyword evidence="3 5" id="KW-1133">Transmembrane helix</keyword>
<name>K2PQ41_9HYPH</name>
<dbReference type="PANTHER" id="PTHR35814">
    <property type="match status" value="1"/>
</dbReference>
<dbReference type="eggNOG" id="COG3788">
    <property type="taxonomic scope" value="Bacteria"/>
</dbReference>
<dbReference type="STRING" id="721133.SAMN05216176_105196"/>
<feature type="transmembrane region" description="Helical" evidence="5">
    <location>
        <begin position="107"/>
        <end position="123"/>
    </location>
</feature>
<evidence type="ECO:0000256" key="2">
    <source>
        <dbReference type="ARBA" id="ARBA00022692"/>
    </source>
</evidence>
<dbReference type="EMBL" id="AMSI01000004">
    <property type="protein sequence ID" value="EKF43162.1"/>
    <property type="molecule type" value="Genomic_DNA"/>
</dbReference>
<sequence length="124" mass="12771">MLPVTSLVAAGAAIALIALSISVSLQRMKAGVGLGFGDNAALMRRIRAQGNFIEYVPLALILLGLAEYRDASTALLWSIAGLLAAGRILHFIGIMSGKTAIRAPGMLGTYGALLLGAGTLLFMS</sequence>
<evidence type="ECO:0000256" key="1">
    <source>
        <dbReference type="ARBA" id="ARBA00004370"/>
    </source>
</evidence>
<dbReference type="Pfam" id="PF01124">
    <property type="entry name" value="MAPEG"/>
    <property type="match status" value="1"/>
</dbReference>
<dbReference type="InterPro" id="IPR001129">
    <property type="entry name" value="Membr-assoc_MAPEG"/>
</dbReference>
<comment type="subcellular location">
    <subcellularLocation>
        <location evidence="1">Membrane</location>
    </subcellularLocation>
</comment>
<dbReference type="SUPFAM" id="SSF161084">
    <property type="entry name" value="MAPEG domain-like"/>
    <property type="match status" value="1"/>
</dbReference>
<organism evidence="6 7">
    <name type="scientific">Nitratireductor indicus C115</name>
    <dbReference type="NCBI Taxonomy" id="1231190"/>
    <lineage>
        <taxon>Bacteria</taxon>
        <taxon>Pseudomonadati</taxon>
        <taxon>Pseudomonadota</taxon>
        <taxon>Alphaproteobacteria</taxon>
        <taxon>Hyphomicrobiales</taxon>
        <taxon>Phyllobacteriaceae</taxon>
        <taxon>Nitratireductor</taxon>
    </lineage>
</organism>
<dbReference type="Proteomes" id="UP000007374">
    <property type="component" value="Unassembled WGS sequence"/>
</dbReference>
<dbReference type="InterPro" id="IPR023352">
    <property type="entry name" value="MAPEG-like_dom_sf"/>
</dbReference>
<feature type="transmembrane region" description="Helical" evidence="5">
    <location>
        <begin position="52"/>
        <end position="68"/>
    </location>
</feature>
<dbReference type="PATRIC" id="fig|1231190.3.peg.1570"/>
<dbReference type="GO" id="GO:0016020">
    <property type="term" value="C:membrane"/>
    <property type="evidence" value="ECO:0007669"/>
    <property type="project" value="UniProtKB-SubCell"/>
</dbReference>
<proteinExistence type="predicted"/>
<feature type="transmembrane region" description="Helical" evidence="5">
    <location>
        <begin position="6"/>
        <end position="25"/>
    </location>
</feature>
<dbReference type="Gene3D" id="1.20.120.550">
    <property type="entry name" value="Membrane associated eicosanoid/glutathione metabolism-like domain"/>
    <property type="match status" value="1"/>
</dbReference>
<evidence type="ECO:0000313" key="6">
    <source>
        <dbReference type="EMBL" id="EKF43162.1"/>
    </source>
</evidence>
<keyword evidence="2 5" id="KW-0812">Transmembrane</keyword>
<reference evidence="6 7" key="1">
    <citation type="journal article" date="2012" name="J. Bacteriol.">
        <title>Genome Sequence of Nitratireductor indicus Type Strain C115.</title>
        <authorList>
            <person name="Lai Q."/>
            <person name="Li G."/>
            <person name="Yu Z."/>
            <person name="Shao Z."/>
        </authorList>
    </citation>
    <scope>NUCLEOTIDE SEQUENCE [LARGE SCALE GENOMIC DNA]</scope>
    <source>
        <strain evidence="6 7">C115</strain>
    </source>
</reference>
<comment type="caution">
    <text evidence="6">The sequence shown here is derived from an EMBL/GenBank/DDBJ whole genome shotgun (WGS) entry which is preliminary data.</text>
</comment>
<evidence type="ECO:0000256" key="3">
    <source>
        <dbReference type="ARBA" id="ARBA00022989"/>
    </source>
</evidence>
<feature type="transmembrane region" description="Helical" evidence="5">
    <location>
        <begin position="74"/>
        <end position="95"/>
    </location>
</feature>
<keyword evidence="7" id="KW-1185">Reference proteome</keyword>